<organism evidence="2 3">
    <name type="scientific">Crenobacter intestini</name>
    <dbReference type="NCBI Taxonomy" id="2563443"/>
    <lineage>
        <taxon>Bacteria</taxon>
        <taxon>Pseudomonadati</taxon>
        <taxon>Pseudomonadota</taxon>
        <taxon>Betaproteobacteria</taxon>
        <taxon>Neisseriales</taxon>
        <taxon>Neisseriaceae</taxon>
        <taxon>Crenobacter</taxon>
    </lineage>
</organism>
<sequence length="462" mass="48327">MHNAPSLPPPIRNLSLLALGCLSLAGCLGSGTGDIPSSIEIKTSGQSASGGTTTTQLTGNGTTTTNPFTVTAVRPGALFSTGGTNFSITPALNASASSSLNQDATNFYAAFYSFLADYFKTSVQPPTCDSKWGTFGPGKWPAACWRPFSDDSPFNKPIPANPKLVANSAQLVAWLNSGTGTPNDLQVIDVTVGPQNDYGHPTYYSSPTDPEFTVEYTTNWGPFTLPEGSKIRIPDAAKPAGGLDHSLTVADQSNGMVYSFWNVTQKPAGGGVLKAGSGGQRAITSQGIGSPGYATGGTAAGYSLLAGIIRAQELVGGQINHALYAIVNCSASTFVWPAIQGAYICPGDPGIPNGTHFYLDYSLAEINALPVPDWKKTILRAMATYGMFVGDTGGPSGPRWAIQVESGQTYVSLGYPQPLITFAQLQGIPNAGNQYRFPLKDGVDWTRLKVLDPCVAQGTCSN</sequence>
<evidence type="ECO:0000256" key="1">
    <source>
        <dbReference type="SAM" id="MobiDB-lite"/>
    </source>
</evidence>
<accession>A0A4T0URF4</accession>
<gene>
    <name evidence="2" type="ORF">E5K04_11485</name>
</gene>
<name>A0A4T0URF4_9NEIS</name>
<dbReference type="OrthoDB" id="5560112at2"/>
<reference evidence="2 3" key="1">
    <citation type="submission" date="2019-04" db="EMBL/GenBank/DDBJ databases">
        <title>Crenobacter sp. nov.</title>
        <authorList>
            <person name="Shi S."/>
        </authorList>
    </citation>
    <scope>NUCLEOTIDE SEQUENCE [LARGE SCALE GENOMIC DNA]</scope>
    <source>
        <strain evidence="2 3">GY 70310</strain>
    </source>
</reference>
<dbReference type="RefSeq" id="WP_136554187.1">
    <property type="nucleotide sequence ID" value="NZ_STGJ01000012.1"/>
</dbReference>
<dbReference type="Proteomes" id="UP000308891">
    <property type="component" value="Unassembled WGS sequence"/>
</dbReference>
<proteinExistence type="predicted"/>
<comment type="caution">
    <text evidence="2">The sequence shown here is derived from an EMBL/GenBank/DDBJ whole genome shotgun (WGS) entry which is preliminary data.</text>
</comment>
<feature type="region of interest" description="Disordered" evidence="1">
    <location>
        <begin position="39"/>
        <end position="63"/>
    </location>
</feature>
<dbReference type="AlphaFoldDB" id="A0A4T0URF4"/>
<keyword evidence="3" id="KW-1185">Reference proteome</keyword>
<evidence type="ECO:0000313" key="2">
    <source>
        <dbReference type="EMBL" id="TIC81201.1"/>
    </source>
</evidence>
<feature type="compositionally biased region" description="Low complexity" evidence="1">
    <location>
        <begin position="43"/>
        <end position="63"/>
    </location>
</feature>
<evidence type="ECO:0000313" key="3">
    <source>
        <dbReference type="Proteomes" id="UP000308891"/>
    </source>
</evidence>
<dbReference type="EMBL" id="STGJ01000012">
    <property type="protein sequence ID" value="TIC81201.1"/>
    <property type="molecule type" value="Genomic_DNA"/>
</dbReference>
<protein>
    <submittedName>
        <fullName evidence="2">Uncharacterized protein</fullName>
    </submittedName>
</protein>